<protein>
    <submittedName>
        <fullName evidence="6">2-phospho-L-lactate guanylyltransferase CofC</fullName>
    </submittedName>
</protein>
<keyword evidence="2 6" id="KW-0548">Nucleotidyltransferase</keyword>
<dbReference type="Proteomes" id="UP000008914">
    <property type="component" value="Chromosome"/>
</dbReference>
<keyword evidence="4" id="KW-0342">GTP-binding</keyword>
<dbReference type="SUPFAM" id="SSF53448">
    <property type="entry name" value="Nucleotide-diphospho-sugar transferases"/>
    <property type="match status" value="1"/>
</dbReference>
<dbReference type="eggNOG" id="COG1920">
    <property type="taxonomic scope" value="Bacteria"/>
</dbReference>
<accession>E6SFQ7</accession>
<name>E6SFQ7_INTC7</name>
<reference evidence="6 7" key="1">
    <citation type="journal article" date="2010" name="Stand. Genomic Sci.">
        <title>Complete genome sequence of Intrasporangium calvum type strain (7 KIP).</title>
        <authorList>
            <person name="Del Rio T.G."/>
            <person name="Chertkov O."/>
            <person name="Yasawong M."/>
            <person name="Lucas S."/>
            <person name="Deshpande S."/>
            <person name="Cheng J.F."/>
            <person name="Detter C."/>
            <person name="Tapia R."/>
            <person name="Han C."/>
            <person name="Goodwin L."/>
            <person name="Pitluck S."/>
            <person name="Liolios K."/>
            <person name="Ivanova N."/>
            <person name="Mavromatis K."/>
            <person name="Pati A."/>
            <person name="Chen A."/>
            <person name="Palaniappan K."/>
            <person name="Land M."/>
            <person name="Hauser L."/>
            <person name="Chang Y.J."/>
            <person name="Jeffries C.D."/>
            <person name="Rohde M."/>
            <person name="Pukall R."/>
            <person name="Sikorski J."/>
            <person name="Goker M."/>
            <person name="Woyke T."/>
            <person name="Bristow J."/>
            <person name="Eisen J.A."/>
            <person name="Markowitz V."/>
            <person name="Hugenholtz P."/>
            <person name="Kyrpides N.C."/>
            <person name="Klenk H.P."/>
            <person name="Lapidus A."/>
        </authorList>
    </citation>
    <scope>NUCLEOTIDE SEQUENCE [LARGE SCALE GENOMIC DNA]</scope>
    <source>
        <strain evidence="7">ATCC 23552 / DSM 43043 / JCM 3097 / NBRC 12989 / 7 KIP</strain>
    </source>
</reference>
<dbReference type="HOGENOM" id="CLU_076569_0_0_11"/>
<dbReference type="KEGG" id="ica:Intca_2327"/>
<sequence>MSDPGRTTPPPRQPEWHLVVPVKAPSVGKSRLARDLDRIGLGADHEEISRALAKDTLAAACRTVGARCVVLVTSDGSAAEEWSAQGVAVVPDPGLGLNAAISLGLAAVTAGSPVAALLGDLPALTPPDLQQALAAAEMHEQSFVPDAGGEGTVMRAAVGGRFRPHFGPGSADLHEEAGATRLGLDLPRLRTDVDDVASLARALRLGVGSATTAAVRGLDLLGWAHAGHGPRL</sequence>
<dbReference type="InterPro" id="IPR025877">
    <property type="entry name" value="MobA-like_NTP_Trfase"/>
</dbReference>
<keyword evidence="1" id="KW-0808">Transferase</keyword>
<dbReference type="InterPro" id="IPR029044">
    <property type="entry name" value="Nucleotide-diphossugar_trans"/>
</dbReference>
<dbReference type="GO" id="GO:0005525">
    <property type="term" value="F:GTP binding"/>
    <property type="evidence" value="ECO:0007669"/>
    <property type="project" value="UniProtKB-KW"/>
</dbReference>
<evidence type="ECO:0000256" key="2">
    <source>
        <dbReference type="ARBA" id="ARBA00022695"/>
    </source>
</evidence>
<dbReference type="PANTHER" id="PTHR40392">
    <property type="entry name" value="2-PHOSPHO-L-LACTATE GUANYLYLTRANSFERASE"/>
    <property type="match status" value="1"/>
</dbReference>
<keyword evidence="3" id="KW-0547">Nucleotide-binding</keyword>
<dbReference type="InterPro" id="IPR002835">
    <property type="entry name" value="CofC"/>
</dbReference>
<evidence type="ECO:0000256" key="3">
    <source>
        <dbReference type="ARBA" id="ARBA00022741"/>
    </source>
</evidence>
<dbReference type="RefSeq" id="WP_013493150.1">
    <property type="nucleotide sequence ID" value="NC_014830.1"/>
</dbReference>
<dbReference type="NCBIfam" id="TIGR03552">
    <property type="entry name" value="F420_cofC"/>
    <property type="match status" value="1"/>
</dbReference>
<dbReference type="EMBL" id="CP002343">
    <property type="protein sequence ID" value="ADU48836.1"/>
    <property type="molecule type" value="Genomic_DNA"/>
</dbReference>
<dbReference type="Gene3D" id="3.90.550.10">
    <property type="entry name" value="Spore Coat Polysaccharide Biosynthesis Protein SpsA, Chain A"/>
    <property type="match status" value="1"/>
</dbReference>
<evidence type="ECO:0000313" key="6">
    <source>
        <dbReference type="EMBL" id="ADU48836.1"/>
    </source>
</evidence>
<dbReference type="GO" id="GO:0043814">
    <property type="term" value="F:phospholactate guanylyltransferase activity"/>
    <property type="evidence" value="ECO:0007669"/>
    <property type="project" value="InterPro"/>
</dbReference>
<evidence type="ECO:0000256" key="4">
    <source>
        <dbReference type="ARBA" id="ARBA00023134"/>
    </source>
</evidence>
<evidence type="ECO:0000259" key="5">
    <source>
        <dbReference type="Pfam" id="PF12804"/>
    </source>
</evidence>
<dbReference type="PANTHER" id="PTHR40392:SF1">
    <property type="entry name" value="2-PHOSPHO-L-LACTATE GUANYLYLTRANSFERASE"/>
    <property type="match status" value="1"/>
</dbReference>
<feature type="domain" description="MobA-like NTP transferase" evidence="5">
    <location>
        <begin position="57"/>
        <end position="151"/>
    </location>
</feature>
<evidence type="ECO:0000313" key="7">
    <source>
        <dbReference type="Proteomes" id="UP000008914"/>
    </source>
</evidence>
<dbReference type="AlphaFoldDB" id="E6SFQ7"/>
<organism evidence="6 7">
    <name type="scientific">Intrasporangium calvum (strain ATCC 23552 / DSM 43043 / JCM 3097 / NBRC 12989 / NCIMB 10167 / NRRL B-3866 / 7 KIP)</name>
    <dbReference type="NCBI Taxonomy" id="710696"/>
    <lineage>
        <taxon>Bacteria</taxon>
        <taxon>Bacillati</taxon>
        <taxon>Actinomycetota</taxon>
        <taxon>Actinomycetes</taxon>
        <taxon>Micrococcales</taxon>
        <taxon>Intrasporangiaceae</taxon>
        <taxon>Intrasporangium</taxon>
    </lineage>
</organism>
<keyword evidence="7" id="KW-1185">Reference proteome</keyword>
<evidence type="ECO:0000256" key="1">
    <source>
        <dbReference type="ARBA" id="ARBA00022679"/>
    </source>
</evidence>
<gene>
    <name evidence="6" type="ordered locus">Intca_2327</name>
</gene>
<dbReference type="STRING" id="710696.Intca_2327"/>
<dbReference type="Pfam" id="PF12804">
    <property type="entry name" value="NTP_transf_3"/>
    <property type="match status" value="1"/>
</dbReference>
<proteinExistence type="predicted"/>